<evidence type="ECO:0000313" key="5">
    <source>
        <dbReference type="EMBL" id="SBT46221.1"/>
    </source>
</evidence>
<evidence type="ECO:0000256" key="1">
    <source>
        <dbReference type="ARBA" id="ARBA00022884"/>
    </source>
</evidence>
<evidence type="ECO:0000313" key="6">
    <source>
        <dbReference type="Proteomes" id="UP000078550"/>
    </source>
</evidence>
<dbReference type="EMBL" id="FLRE01000182">
    <property type="protein sequence ID" value="SBT46221.1"/>
    <property type="molecule type" value="Genomic_DNA"/>
</dbReference>
<feature type="region of interest" description="Disordered" evidence="3">
    <location>
        <begin position="1062"/>
        <end position="1104"/>
    </location>
</feature>
<dbReference type="InterPro" id="IPR012677">
    <property type="entry name" value="Nucleotide-bd_a/b_plait_sf"/>
</dbReference>
<protein>
    <submittedName>
        <fullName evidence="5">RNA-binding protein, putative</fullName>
    </submittedName>
</protein>
<dbReference type="SMART" id="SM00360">
    <property type="entry name" value="RRM"/>
    <property type="match status" value="2"/>
</dbReference>
<reference evidence="6" key="1">
    <citation type="submission" date="2016-05" db="EMBL/GenBank/DDBJ databases">
        <authorList>
            <person name="Naeem Raeece"/>
        </authorList>
    </citation>
    <scope>NUCLEOTIDE SEQUENCE [LARGE SCALE GENOMIC DNA]</scope>
</reference>
<feature type="compositionally biased region" description="Basic and acidic residues" evidence="3">
    <location>
        <begin position="1082"/>
        <end position="1093"/>
    </location>
</feature>
<feature type="compositionally biased region" description="Basic and acidic residues" evidence="3">
    <location>
        <begin position="1286"/>
        <end position="1319"/>
    </location>
</feature>
<dbReference type="PROSITE" id="PS50102">
    <property type="entry name" value="RRM"/>
    <property type="match status" value="2"/>
</dbReference>
<dbReference type="Proteomes" id="UP000078550">
    <property type="component" value="Unassembled WGS sequence"/>
</dbReference>
<sequence length="1465" mass="167723">MNTEHNSNIYFKKLHCKNRTPCNISNNLNVENDVLIKSLKNNEENIINRKDINKNLGNVIYNISKLIHDNTNNNILISEEQPSFLSIENQNNNYREMDTHLRISMGNAENNNLFLSDEKNDFQNNMNSTCYNKKEEKMKFLSNYKYNTNIPTCNGNVLNNNIKNGVLRNGKNKFHFFSNTKSYDQTMKEGNGNPCNNINNLLDVQKCEEQNMKREVEQFFDFPINNDAKKNPPDGHHYVYQNADYAEMARKNYTFSGESDHPLHTIECKVSANEKVKNSNMNSQIVLDVKDVKNARDIKDIKDAKESRDLNDARDVNGARDEKGARDANGVRDVIDVNFVNDVRRPKSNTNFKNIVITNVFLGNIPPNITEERLKNVLEIFGYIIHIEYKWSMDKWSYAFVYFIDETCAINAVNILNQKKFFDNSPNHKLICFIVSKQIPNQNTLHYSKANFSLLKDGPPGANLFLYGIPLKWTELNLIQLVNKYGHVVGLRIPYINNENDRKQGNRGFGFVSYDNKKSAIEAFEDLSKMYIHGKLLKVQLKNGEEHLLPAKLKSIYNTNKNKVKDSNNTKTAQSLVSTTDTLKTLNSINSTDVKNPKNKFLDGSNSINSNRNVSGVNVNNSINSSSSNGNCNGNNNMNSMNSMNSTNSMNNMNSMNTTSNVSVNENVNSVNNMGNIKPVHFITNKNKANNNYMCSNSIINKHYQRKFTPVGNCPIDMLENPLKNNSPFGNSSDLDSSSSIYTNTKTVNNFFDHFNKWHPSSNRKTNSYVPNLHYNHTINAAVPNEFNGAHMRLYNINDKSALGGHVVGNNALGFINANGYAGDNAVVHTKGYADGWAKGHVNGEMSEDVNAFEHLTENKYMNTVDGKMKNITVRNEIPTYNYMNNKINCTNAYVDNTDSLDRGKKYSWKKRKNFPLVVESKDKLLSKTFNQTSKMDLNNNDYGNVNVMKCPYNYFEEKNIDKNEFPKLSILKGSKMYTSNRNSTMYSSNELEKGNINICNKMFVNNGKTFAHANEKMGGGTFVGSTISDEPFKCSSKVQLCNANKNISAFLNNIWYNEDDNEDGNEDGNDNNNNNNNNNSTDKKGGIRKDNGATRNTDANNSVLDSTHIHHECAKYGCDIESAHELESCRKNSQRDRNRIVKCSHETEEAHNEGNNFSHTNKCFYHNGDINKGSRTDEKDCMRSNCSVLSEEHINIPFYTNRFEDTCTEKKCAHEKENSTNNFKNRHLSLSLLNTFANENSLNINDYVNKENTELYDMISSNFDNHLDKKGMENLFKQFLARNKENEKQQEWEGQHGGGKQHEKQTEKRGEGGEKPSEKYNSISRLRQNEENSIMYPRSSNFFNANLFSSNFYKRNNVCNDNKNEQGMKTYSQHNDDDDDDIVDPCLSDIYIFNDYMNIHNYDDSLFNFELENDDKNCVSEKKYDNNIFMHNFEDSFNKYLLQHDENNNNNMSNDTVNKYTKGV</sequence>
<proteinExistence type="predicted"/>
<dbReference type="Pfam" id="PF00076">
    <property type="entry name" value="RRM_1"/>
    <property type="match status" value="2"/>
</dbReference>
<feature type="compositionally biased region" description="Polar residues" evidence="3">
    <location>
        <begin position="1094"/>
        <end position="1104"/>
    </location>
</feature>
<evidence type="ECO:0000259" key="4">
    <source>
        <dbReference type="PROSITE" id="PS50102"/>
    </source>
</evidence>
<organism evidence="5 6">
    <name type="scientific">Plasmodium ovale wallikeri</name>
    <dbReference type="NCBI Taxonomy" id="864142"/>
    <lineage>
        <taxon>Eukaryota</taxon>
        <taxon>Sar</taxon>
        <taxon>Alveolata</taxon>
        <taxon>Apicomplexa</taxon>
        <taxon>Aconoidasida</taxon>
        <taxon>Haemosporida</taxon>
        <taxon>Plasmodiidae</taxon>
        <taxon>Plasmodium</taxon>
        <taxon>Plasmodium (Plasmodium)</taxon>
    </lineage>
</organism>
<dbReference type="GO" id="GO:0003723">
    <property type="term" value="F:RNA binding"/>
    <property type="evidence" value="ECO:0007669"/>
    <property type="project" value="UniProtKB-UniRule"/>
</dbReference>
<accession>A0A1A8ZQR5</accession>
<dbReference type="Gene3D" id="3.30.70.330">
    <property type="match status" value="2"/>
</dbReference>
<gene>
    <name evidence="5" type="ORF">POVWA2_051560</name>
</gene>
<name>A0A1A8ZQR5_PLAOA</name>
<keyword evidence="1 2" id="KW-0694">RNA-binding</keyword>
<feature type="domain" description="RRM" evidence="4">
    <location>
        <begin position="462"/>
        <end position="544"/>
    </location>
</feature>
<evidence type="ECO:0000256" key="2">
    <source>
        <dbReference type="PROSITE-ProRule" id="PRU00176"/>
    </source>
</evidence>
<evidence type="ECO:0000256" key="3">
    <source>
        <dbReference type="SAM" id="MobiDB-lite"/>
    </source>
</evidence>
<dbReference type="FunFam" id="3.30.70.330:FF:000445">
    <property type="entry name" value="RNA-binding protein, putative"/>
    <property type="match status" value="1"/>
</dbReference>
<dbReference type="InterPro" id="IPR035979">
    <property type="entry name" value="RBD_domain_sf"/>
</dbReference>
<feature type="region of interest" description="Disordered" evidence="3">
    <location>
        <begin position="1286"/>
        <end position="1323"/>
    </location>
</feature>
<dbReference type="CDD" id="cd00590">
    <property type="entry name" value="RRM_SF"/>
    <property type="match status" value="1"/>
</dbReference>
<dbReference type="SUPFAM" id="SSF54928">
    <property type="entry name" value="RNA-binding domain, RBD"/>
    <property type="match status" value="1"/>
</dbReference>
<dbReference type="PANTHER" id="PTHR21245">
    <property type="entry name" value="HETEROGENEOUS NUCLEAR RIBONUCLEOPROTEIN"/>
    <property type="match status" value="1"/>
</dbReference>
<feature type="compositionally biased region" description="Low complexity" evidence="3">
    <location>
        <begin position="1071"/>
        <end position="1080"/>
    </location>
</feature>
<feature type="domain" description="RRM" evidence="4">
    <location>
        <begin position="358"/>
        <end position="438"/>
    </location>
</feature>
<dbReference type="InterPro" id="IPR000504">
    <property type="entry name" value="RRM_dom"/>
</dbReference>